<proteinExistence type="predicted"/>
<reference evidence="3 4" key="1">
    <citation type="submission" date="2024-10" db="EMBL/GenBank/DDBJ databases">
        <title>The Natural Products Discovery Center: Release of the First 8490 Sequenced Strains for Exploring Actinobacteria Biosynthetic Diversity.</title>
        <authorList>
            <person name="Kalkreuter E."/>
            <person name="Kautsar S.A."/>
            <person name="Yang D."/>
            <person name="Bader C.D."/>
            <person name="Teijaro C.N."/>
            <person name="Fluegel L."/>
            <person name="Davis C.M."/>
            <person name="Simpson J.R."/>
            <person name="Lauterbach L."/>
            <person name="Steele A.D."/>
            <person name="Gui C."/>
            <person name="Meng S."/>
            <person name="Li G."/>
            <person name="Viehrig K."/>
            <person name="Ye F."/>
            <person name="Su P."/>
            <person name="Kiefer A.F."/>
            <person name="Nichols A."/>
            <person name="Cepeda A.J."/>
            <person name="Yan W."/>
            <person name="Fan B."/>
            <person name="Jiang Y."/>
            <person name="Adhikari A."/>
            <person name="Zheng C.-J."/>
            <person name="Schuster L."/>
            <person name="Cowan T.M."/>
            <person name="Smanski M.J."/>
            <person name="Chevrette M.G."/>
            <person name="De Carvalho L.P.S."/>
            <person name="Shen B."/>
        </authorList>
    </citation>
    <scope>NUCLEOTIDE SEQUENCE [LARGE SCALE GENOMIC DNA]</scope>
    <source>
        <strain evidence="3 4">NPDC002593</strain>
    </source>
</reference>
<keyword evidence="1" id="KW-1133">Transmembrane helix</keyword>
<organism evidence="3 4">
    <name type="scientific">Nocardia jiangxiensis</name>
    <dbReference type="NCBI Taxonomy" id="282685"/>
    <lineage>
        <taxon>Bacteria</taxon>
        <taxon>Bacillati</taxon>
        <taxon>Actinomycetota</taxon>
        <taxon>Actinomycetes</taxon>
        <taxon>Mycobacteriales</taxon>
        <taxon>Nocardiaceae</taxon>
        <taxon>Nocardia</taxon>
    </lineage>
</organism>
<evidence type="ECO:0000256" key="1">
    <source>
        <dbReference type="SAM" id="Phobius"/>
    </source>
</evidence>
<keyword evidence="4" id="KW-1185">Reference proteome</keyword>
<name>A0ABW6S8R7_9NOCA</name>
<keyword evidence="1" id="KW-0812">Transmembrane</keyword>
<feature type="domain" description="SGNH hydrolase-type esterase" evidence="2">
    <location>
        <begin position="69"/>
        <end position="190"/>
    </location>
</feature>
<dbReference type="SUPFAM" id="SSF52266">
    <property type="entry name" value="SGNH hydrolase"/>
    <property type="match status" value="1"/>
</dbReference>
<dbReference type="Proteomes" id="UP001601992">
    <property type="component" value="Unassembled WGS sequence"/>
</dbReference>
<accession>A0ABW6S8R7</accession>
<dbReference type="RefSeq" id="WP_387406111.1">
    <property type="nucleotide sequence ID" value="NZ_JBIAQY010000014.1"/>
</dbReference>
<evidence type="ECO:0000313" key="3">
    <source>
        <dbReference type="EMBL" id="MFF3572634.1"/>
    </source>
</evidence>
<dbReference type="InterPro" id="IPR036514">
    <property type="entry name" value="SGNH_hydro_sf"/>
</dbReference>
<dbReference type="EMBL" id="JBIAQY010000014">
    <property type="protein sequence ID" value="MFF3572634.1"/>
    <property type="molecule type" value="Genomic_DNA"/>
</dbReference>
<gene>
    <name evidence="3" type="ORF">ACFYXQ_33190</name>
</gene>
<evidence type="ECO:0000259" key="2">
    <source>
        <dbReference type="Pfam" id="PF13472"/>
    </source>
</evidence>
<keyword evidence="1" id="KW-0472">Membrane</keyword>
<sequence length="203" mass="22799">MICTTCATVNNSRRSRRQWGISLLAAVFVSQLTVTRKERPRVRTLMQHIRIVWQIVCTRPQSRCRWLTRASEATPYIDIDEGGNDLRYCNRSATDVESGVCRLIDAAHAAGLKVVVGTYILRVSRTVVFADAMPDSASDDQRQLLNAWIRCLHDVTIVDFEKALSEPDRPKQRSVTGSLGGIHPGPARYDLMAQAVPLRELTH</sequence>
<protein>
    <submittedName>
        <fullName evidence="3">GDSL-type esterase/lipase family protein</fullName>
    </submittedName>
</protein>
<feature type="transmembrane region" description="Helical" evidence="1">
    <location>
        <begin position="19"/>
        <end position="35"/>
    </location>
</feature>
<dbReference type="Gene3D" id="3.40.50.1110">
    <property type="entry name" value="SGNH hydrolase"/>
    <property type="match status" value="1"/>
</dbReference>
<comment type="caution">
    <text evidence="3">The sequence shown here is derived from an EMBL/GenBank/DDBJ whole genome shotgun (WGS) entry which is preliminary data.</text>
</comment>
<dbReference type="InterPro" id="IPR013830">
    <property type="entry name" value="SGNH_hydro"/>
</dbReference>
<dbReference type="Pfam" id="PF13472">
    <property type="entry name" value="Lipase_GDSL_2"/>
    <property type="match status" value="1"/>
</dbReference>
<evidence type="ECO:0000313" key="4">
    <source>
        <dbReference type="Proteomes" id="UP001601992"/>
    </source>
</evidence>